<sequence>QEEHPRAVSAVKDGEGHPGDQQSYQHRIRRAASGCTDGGVAYTNYNLEDLDDESLAYVNGLYSERYKQWKSDLHHYFERLMIHKSLFRRIARRSLRGGRIVGRGSALIFRHPLLIKPKSIRAIGRRRLFSIIQVSGPSLIGWMDGGRGSKFPEIEVFGDIYVRPRNELAESLHTTMVERSQLVLQESASQLPPDTQIESVDPPQDAGILMETLDQTLGRRPGTYCQGMGNARQREPRPHSSVQSNSQVTTLIAQVATLQSQMSVILQSLAQSRILMRRLPSPSIPSIPTR</sequence>
<gene>
    <name evidence="2" type="ORF">Prudu_012736</name>
</gene>
<feature type="non-terminal residue" evidence="2">
    <location>
        <position position="1"/>
    </location>
</feature>
<proteinExistence type="predicted"/>
<dbReference type="AlphaFoldDB" id="A0A4Y1RE66"/>
<protein>
    <submittedName>
        <fullName evidence="2">Uncharacterized protein</fullName>
    </submittedName>
</protein>
<reference evidence="2" key="1">
    <citation type="journal article" date="2019" name="Science">
        <title>Mutation of a bHLH transcription factor allowed almond domestication.</title>
        <authorList>
            <person name="Sanchez-Perez R."/>
            <person name="Pavan S."/>
            <person name="Mazzeo R."/>
            <person name="Moldovan C."/>
            <person name="Aiese Cigliano R."/>
            <person name="Del Cueto J."/>
            <person name="Ricciardi F."/>
            <person name="Lotti C."/>
            <person name="Ricciardi L."/>
            <person name="Dicenta F."/>
            <person name="Lopez-Marques R.L."/>
            <person name="Lindberg Moller B."/>
        </authorList>
    </citation>
    <scope>NUCLEOTIDE SEQUENCE</scope>
</reference>
<feature type="compositionally biased region" description="Basic and acidic residues" evidence="1">
    <location>
        <begin position="1"/>
        <end position="18"/>
    </location>
</feature>
<organism evidence="2">
    <name type="scientific">Prunus dulcis</name>
    <name type="common">Almond</name>
    <name type="synonym">Amygdalus dulcis</name>
    <dbReference type="NCBI Taxonomy" id="3755"/>
    <lineage>
        <taxon>Eukaryota</taxon>
        <taxon>Viridiplantae</taxon>
        <taxon>Streptophyta</taxon>
        <taxon>Embryophyta</taxon>
        <taxon>Tracheophyta</taxon>
        <taxon>Spermatophyta</taxon>
        <taxon>Magnoliopsida</taxon>
        <taxon>eudicotyledons</taxon>
        <taxon>Gunneridae</taxon>
        <taxon>Pentapetalae</taxon>
        <taxon>rosids</taxon>
        <taxon>fabids</taxon>
        <taxon>Rosales</taxon>
        <taxon>Rosaceae</taxon>
        <taxon>Amygdaloideae</taxon>
        <taxon>Amygdaleae</taxon>
        <taxon>Prunus</taxon>
    </lineage>
</organism>
<name>A0A4Y1RE66_PRUDU</name>
<feature type="region of interest" description="Disordered" evidence="1">
    <location>
        <begin position="1"/>
        <end position="23"/>
    </location>
</feature>
<evidence type="ECO:0000313" key="2">
    <source>
        <dbReference type="EMBL" id="BBH02227.1"/>
    </source>
</evidence>
<dbReference type="EMBL" id="AP019300">
    <property type="protein sequence ID" value="BBH02227.1"/>
    <property type="molecule type" value="Genomic_DNA"/>
</dbReference>
<accession>A0A4Y1RE66</accession>
<evidence type="ECO:0000256" key="1">
    <source>
        <dbReference type="SAM" id="MobiDB-lite"/>
    </source>
</evidence>